<feature type="region of interest" description="Disordered" evidence="1">
    <location>
        <begin position="44"/>
        <end position="82"/>
    </location>
</feature>
<comment type="caution">
    <text evidence="3">The sequence shown here is derived from an EMBL/GenBank/DDBJ whole genome shotgun (WGS) entry which is preliminary data.</text>
</comment>
<feature type="compositionally biased region" description="Pro residues" evidence="1">
    <location>
        <begin position="71"/>
        <end position="82"/>
    </location>
</feature>
<evidence type="ECO:0000313" key="3">
    <source>
        <dbReference type="EMBL" id="KAG7634186.1"/>
    </source>
</evidence>
<accession>A0A8T2FFK8</accession>
<dbReference type="AlphaFoldDB" id="A0A8T2FFK8"/>
<name>A0A8T2FFK8_ARASU</name>
<feature type="signal peptide" evidence="2">
    <location>
        <begin position="1"/>
        <end position="30"/>
    </location>
</feature>
<dbReference type="Proteomes" id="UP000694251">
    <property type="component" value="Chromosome 3"/>
</dbReference>
<evidence type="ECO:0000313" key="4">
    <source>
        <dbReference type="Proteomes" id="UP000694251"/>
    </source>
</evidence>
<dbReference type="EMBL" id="JAEFBJ010000003">
    <property type="protein sequence ID" value="KAG7634186.1"/>
    <property type="molecule type" value="Genomic_DNA"/>
</dbReference>
<protein>
    <submittedName>
        <fullName evidence="3">Uncharacterized protein</fullName>
    </submittedName>
</protein>
<keyword evidence="2" id="KW-0732">Signal</keyword>
<evidence type="ECO:0000256" key="2">
    <source>
        <dbReference type="SAM" id="SignalP"/>
    </source>
</evidence>
<keyword evidence="4" id="KW-1185">Reference proteome</keyword>
<reference evidence="3 4" key="1">
    <citation type="submission" date="2020-12" db="EMBL/GenBank/DDBJ databases">
        <title>Concerted genomic and epigenomic changes stabilize Arabidopsis allopolyploids.</title>
        <authorList>
            <person name="Chen Z."/>
        </authorList>
    </citation>
    <scope>NUCLEOTIDE SEQUENCE [LARGE SCALE GENOMIC DNA]</scope>
    <source>
        <strain evidence="3">As9502</strain>
        <tissue evidence="3">Leaf</tissue>
    </source>
</reference>
<sequence length="82" mass="9260">MRGRRTMKMKKTTRQAFLLLCLLHIFLCLSFHVRVHQGKPEICVRPSPPCGDSPKGGGEDTPGHNYKKPCKPIPRPPPPRDC</sequence>
<feature type="chain" id="PRO_5035719212" evidence="2">
    <location>
        <begin position="31"/>
        <end position="82"/>
    </location>
</feature>
<organism evidence="3 4">
    <name type="scientific">Arabidopsis suecica</name>
    <name type="common">Swedish thale-cress</name>
    <name type="synonym">Cardaminopsis suecica</name>
    <dbReference type="NCBI Taxonomy" id="45249"/>
    <lineage>
        <taxon>Eukaryota</taxon>
        <taxon>Viridiplantae</taxon>
        <taxon>Streptophyta</taxon>
        <taxon>Embryophyta</taxon>
        <taxon>Tracheophyta</taxon>
        <taxon>Spermatophyta</taxon>
        <taxon>Magnoliopsida</taxon>
        <taxon>eudicotyledons</taxon>
        <taxon>Gunneridae</taxon>
        <taxon>Pentapetalae</taxon>
        <taxon>rosids</taxon>
        <taxon>malvids</taxon>
        <taxon>Brassicales</taxon>
        <taxon>Brassicaceae</taxon>
        <taxon>Camelineae</taxon>
        <taxon>Arabidopsis</taxon>
    </lineage>
</organism>
<proteinExistence type="predicted"/>
<gene>
    <name evidence="3" type="ORF">ISN44_As03g044380</name>
</gene>
<evidence type="ECO:0000256" key="1">
    <source>
        <dbReference type="SAM" id="MobiDB-lite"/>
    </source>
</evidence>